<comment type="function">
    <text evidence="4">Dirigent proteins impart stereoselectivity on the phenoxy radical-coupling reaction, yielding optically active lignans from two molecules of coniferyl alcohol in the biosynthesis of lignans, flavonolignans, and alkaloids and thus plays a central role in plant secondary metabolism.</text>
</comment>
<accession>A0ABD2YR22</accession>
<dbReference type="GO" id="GO:0009699">
    <property type="term" value="P:phenylpropanoid biosynthetic process"/>
    <property type="evidence" value="ECO:0007669"/>
    <property type="project" value="UniProtKB-ARBA"/>
</dbReference>
<dbReference type="InterPro" id="IPR044859">
    <property type="entry name" value="Allene_oxi_cyc_Dirigent"/>
</dbReference>
<gene>
    <name evidence="5" type="ORF">ACH5RR_029204</name>
</gene>
<dbReference type="InterPro" id="IPR004265">
    <property type="entry name" value="Dirigent"/>
</dbReference>
<dbReference type="EMBL" id="JBJUIK010000012">
    <property type="protein sequence ID" value="KAL3509803.1"/>
    <property type="molecule type" value="Genomic_DNA"/>
</dbReference>
<dbReference type="Pfam" id="PF03018">
    <property type="entry name" value="Dirigent"/>
    <property type="match status" value="1"/>
</dbReference>
<comment type="caution">
    <text evidence="5">The sequence shown here is derived from an EMBL/GenBank/DDBJ whole genome shotgun (WGS) entry which is preliminary data.</text>
</comment>
<evidence type="ECO:0000256" key="4">
    <source>
        <dbReference type="RuleBase" id="RU363099"/>
    </source>
</evidence>
<comment type="subcellular location">
    <subcellularLocation>
        <location evidence="4">Secreted</location>
        <location evidence="4">Extracellular space</location>
        <location evidence="4">Apoplast</location>
    </subcellularLocation>
</comment>
<evidence type="ECO:0000256" key="1">
    <source>
        <dbReference type="ARBA" id="ARBA00010746"/>
    </source>
</evidence>
<name>A0ABD2YR22_9GENT</name>
<protein>
    <recommendedName>
        <fullName evidence="4">Dirigent protein</fullName>
    </recommendedName>
</protein>
<dbReference type="AlphaFoldDB" id="A0ABD2YR22"/>
<organism evidence="5 6">
    <name type="scientific">Cinchona calisaya</name>
    <dbReference type="NCBI Taxonomy" id="153742"/>
    <lineage>
        <taxon>Eukaryota</taxon>
        <taxon>Viridiplantae</taxon>
        <taxon>Streptophyta</taxon>
        <taxon>Embryophyta</taxon>
        <taxon>Tracheophyta</taxon>
        <taxon>Spermatophyta</taxon>
        <taxon>Magnoliopsida</taxon>
        <taxon>eudicotyledons</taxon>
        <taxon>Gunneridae</taxon>
        <taxon>Pentapetalae</taxon>
        <taxon>asterids</taxon>
        <taxon>lamiids</taxon>
        <taxon>Gentianales</taxon>
        <taxon>Rubiaceae</taxon>
        <taxon>Cinchonoideae</taxon>
        <taxon>Cinchoneae</taxon>
        <taxon>Cinchona</taxon>
    </lineage>
</organism>
<dbReference type="PANTHER" id="PTHR21495">
    <property type="entry name" value="NUCLEOPORIN-RELATED"/>
    <property type="match status" value="1"/>
</dbReference>
<keyword evidence="4" id="KW-0052">Apoplast</keyword>
<proteinExistence type="inferred from homology"/>
<evidence type="ECO:0000313" key="6">
    <source>
        <dbReference type="Proteomes" id="UP001630127"/>
    </source>
</evidence>
<evidence type="ECO:0000256" key="2">
    <source>
        <dbReference type="ARBA" id="ARBA00011738"/>
    </source>
</evidence>
<comment type="subunit">
    <text evidence="2 4">Homodimer.</text>
</comment>
<dbReference type="GO" id="GO:0048046">
    <property type="term" value="C:apoplast"/>
    <property type="evidence" value="ECO:0007669"/>
    <property type="project" value="UniProtKB-SubCell"/>
</dbReference>
<keyword evidence="3 4" id="KW-0964">Secreted</keyword>
<sequence length="143" mass="15478">MSMFFQDFAAGPNATVAAVAGIPGKPRRFLEFGSVFVTDDPITEGIELLSPQIARGQGIYVTSSLDGSNTHVLISIAFTNQKYNGSTLEIQGRSVQQANVREVSIVSGTGKFRFARGYATFETVFLDLSIARSVLRCNITVLH</sequence>
<reference evidence="5 6" key="1">
    <citation type="submission" date="2024-11" db="EMBL/GenBank/DDBJ databases">
        <title>A near-complete genome assembly of Cinchona calisaya.</title>
        <authorList>
            <person name="Lian D.C."/>
            <person name="Zhao X.W."/>
            <person name="Wei L."/>
        </authorList>
    </citation>
    <scope>NUCLEOTIDE SEQUENCE [LARGE SCALE GENOMIC DNA]</scope>
    <source>
        <tissue evidence="5">Nenye</tissue>
    </source>
</reference>
<comment type="similarity">
    <text evidence="1 4">Belongs to the plant dirigent protein family.</text>
</comment>
<dbReference type="Gene3D" id="2.40.480.10">
    <property type="entry name" value="Allene oxide cyclase-like"/>
    <property type="match status" value="1"/>
</dbReference>
<evidence type="ECO:0000313" key="5">
    <source>
        <dbReference type="EMBL" id="KAL3509803.1"/>
    </source>
</evidence>
<dbReference type="Proteomes" id="UP001630127">
    <property type="component" value="Unassembled WGS sequence"/>
</dbReference>
<keyword evidence="6" id="KW-1185">Reference proteome</keyword>
<evidence type="ECO:0000256" key="3">
    <source>
        <dbReference type="ARBA" id="ARBA00022525"/>
    </source>
</evidence>